<gene>
    <name evidence="4" type="ORF">ASCRUDRAFT_6340</name>
</gene>
<dbReference type="SUPFAM" id="SSF52833">
    <property type="entry name" value="Thioredoxin-like"/>
    <property type="match status" value="1"/>
</dbReference>
<evidence type="ECO:0000259" key="3">
    <source>
        <dbReference type="PROSITE" id="PS51532"/>
    </source>
</evidence>
<dbReference type="GeneID" id="30964962"/>
<dbReference type="SUPFAM" id="SSF49785">
    <property type="entry name" value="Galactose-binding domain-like"/>
    <property type="match status" value="1"/>
</dbReference>
<name>A0A1D2VSJ1_9ASCO</name>
<feature type="domain" description="PITH" evidence="3">
    <location>
        <begin position="136"/>
        <end position="347"/>
    </location>
</feature>
<dbReference type="Pfam" id="PF06201">
    <property type="entry name" value="PITH"/>
    <property type="match status" value="1"/>
</dbReference>
<dbReference type="InterPro" id="IPR008979">
    <property type="entry name" value="Galactose-bd-like_sf"/>
</dbReference>
<dbReference type="Gene3D" id="3.40.30.10">
    <property type="entry name" value="Glutaredoxin"/>
    <property type="match status" value="1"/>
</dbReference>
<dbReference type="InterPro" id="IPR037047">
    <property type="entry name" value="PITH_dom_sf"/>
</dbReference>
<dbReference type="Pfam" id="PF00085">
    <property type="entry name" value="Thioredoxin"/>
    <property type="match status" value="1"/>
</dbReference>
<dbReference type="PANTHER" id="PTHR46115">
    <property type="entry name" value="THIOREDOXIN-LIKE PROTEIN 1"/>
    <property type="match status" value="1"/>
</dbReference>
<dbReference type="CDD" id="cd02947">
    <property type="entry name" value="TRX_family"/>
    <property type="match status" value="1"/>
</dbReference>
<organism evidence="4 5">
    <name type="scientific">Ascoidea rubescens DSM 1968</name>
    <dbReference type="NCBI Taxonomy" id="1344418"/>
    <lineage>
        <taxon>Eukaryota</taxon>
        <taxon>Fungi</taxon>
        <taxon>Dikarya</taxon>
        <taxon>Ascomycota</taxon>
        <taxon>Saccharomycotina</taxon>
        <taxon>Saccharomycetes</taxon>
        <taxon>Ascoideaceae</taxon>
        <taxon>Ascoidea</taxon>
    </lineage>
</organism>
<dbReference type="PROSITE" id="PS51532">
    <property type="entry name" value="PITH"/>
    <property type="match status" value="1"/>
</dbReference>
<keyword evidence="1" id="KW-1015">Disulfide bond</keyword>
<dbReference type="Gene3D" id="2.60.120.470">
    <property type="entry name" value="PITH domain"/>
    <property type="match status" value="1"/>
</dbReference>
<dbReference type="EMBL" id="KV454475">
    <property type="protein sequence ID" value="ODV64548.1"/>
    <property type="molecule type" value="Genomic_DNA"/>
</dbReference>
<dbReference type="AlphaFoldDB" id="A0A1D2VSJ1"/>
<dbReference type="InterPro" id="IPR036249">
    <property type="entry name" value="Thioredoxin-like_sf"/>
</dbReference>
<dbReference type="InterPro" id="IPR013766">
    <property type="entry name" value="Thioredoxin_domain"/>
</dbReference>
<dbReference type="OrthoDB" id="2121326at2759"/>
<feature type="domain" description="Thioredoxin" evidence="2">
    <location>
        <begin position="1"/>
        <end position="107"/>
    </location>
</feature>
<dbReference type="Proteomes" id="UP000095038">
    <property type="component" value="Unassembled WGS sequence"/>
</dbReference>
<dbReference type="InParanoid" id="A0A1D2VSJ1"/>
<dbReference type="RefSeq" id="XP_020050855.1">
    <property type="nucleotide sequence ID" value="XM_020191326.1"/>
</dbReference>
<dbReference type="InterPro" id="IPR010400">
    <property type="entry name" value="PITH_dom"/>
</dbReference>
<accession>A0A1D2VSJ1</accession>
<evidence type="ECO:0000256" key="1">
    <source>
        <dbReference type="ARBA" id="ARBA00023157"/>
    </source>
</evidence>
<evidence type="ECO:0000313" key="4">
    <source>
        <dbReference type="EMBL" id="ODV64548.1"/>
    </source>
</evidence>
<evidence type="ECO:0000313" key="5">
    <source>
        <dbReference type="Proteomes" id="UP000095038"/>
    </source>
</evidence>
<keyword evidence="5" id="KW-1185">Reference proteome</keyword>
<sequence length="347" mass="39580">MSGNVCMVNGEAEFEKYLNSNELVAMYFTATWCGPCKFIKPFIEQFGESYKNIQICKVDLDTNSQLASKYMITSVPNFLFFYKKNKVNQITGANPQELNSYFATFSQLSPNAVRSGDINSRARGSSKNAVIREADKLGLIPKGFEVLNDSIDFSNFEALNVLALVKNKSKVRNLLKLVDDNKEVKYSSVISDADSQINMFIPFQNISKIHSVLVRFKPISKTIEESNEGDELEDLEYDELQKPKKLKIWNNLPNMLSFEDADSLTNFQHLEELDEDKWIKVSGDDEETEEWYVAKLKYVKFQNCKSLNVFIDGEDEDNHTLLDKILIVGVNGETRQQGTISKISEEE</sequence>
<proteinExistence type="predicted"/>
<dbReference type="GO" id="GO:0005737">
    <property type="term" value="C:cytoplasm"/>
    <property type="evidence" value="ECO:0007669"/>
    <property type="project" value="UniProtKB-ARBA"/>
</dbReference>
<dbReference type="PROSITE" id="PS51352">
    <property type="entry name" value="THIOREDOXIN_2"/>
    <property type="match status" value="1"/>
</dbReference>
<evidence type="ECO:0000259" key="2">
    <source>
        <dbReference type="PROSITE" id="PS51352"/>
    </source>
</evidence>
<dbReference type="STRING" id="1344418.A0A1D2VSJ1"/>
<protein>
    <submittedName>
        <fullName evidence="4">Thioredoxin-like protein</fullName>
    </submittedName>
</protein>
<reference evidence="5" key="1">
    <citation type="submission" date="2016-05" db="EMBL/GenBank/DDBJ databases">
        <title>Comparative genomics of biotechnologically important yeasts.</title>
        <authorList>
            <consortium name="DOE Joint Genome Institute"/>
            <person name="Riley R."/>
            <person name="Haridas S."/>
            <person name="Wolfe K.H."/>
            <person name="Lopes M.R."/>
            <person name="Hittinger C.T."/>
            <person name="Goker M."/>
            <person name="Salamov A."/>
            <person name="Wisecaver J."/>
            <person name="Long T.M."/>
            <person name="Aerts A.L."/>
            <person name="Barry K."/>
            <person name="Choi C."/>
            <person name="Clum A."/>
            <person name="Coughlan A.Y."/>
            <person name="Deshpande S."/>
            <person name="Douglass A.P."/>
            <person name="Hanson S.J."/>
            <person name="Klenk H.-P."/>
            <person name="Labutti K."/>
            <person name="Lapidus A."/>
            <person name="Lindquist E."/>
            <person name="Lipzen A."/>
            <person name="Meier-Kolthoff J.P."/>
            <person name="Ohm R.A."/>
            <person name="Otillar R.P."/>
            <person name="Pangilinan J."/>
            <person name="Peng Y."/>
            <person name="Rokas A."/>
            <person name="Rosa C.A."/>
            <person name="Scheuner C."/>
            <person name="Sibirny A.A."/>
            <person name="Slot J.C."/>
            <person name="Stielow J.B."/>
            <person name="Sun H."/>
            <person name="Kurtzman C.P."/>
            <person name="Blackwell M."/>
            <person name="Grigoriev I.V."/>
            <person name="Jeffries T.W."/>
        </authorList>
    </citation>
    <scope>NUCLEOTIDE SEQUENCE [LARGE SCALE GENOMIC DNA]</scope>
    <source>
        <strain evidence="5">DSM 1968</strain>
    </source>
</reference>